<name>A0AC58I8K8_DANRE</name>
<reference evidence="2" key="1">
    <citation type="submission" date="2025-08" db="UniProtKB">
        <authorList>
            <consortium name="RefSeq"/>
        </authorList>
    </citation>
    <scope>IDENTIFICATION</scope>
    <source>
        <strain evidence="2">Tuebingen</strain>
        <tissue evidence="2">Fibroblasts and whole tissue</tissue>
    </source>
</reference>
<gene>
    <name evidence="2" type="primary">celf4</name>
    <name evidence="2" type="synonym">brunol4</name>
    <name evidence="2" type="synonym">CELF-4</name>
    <name evidence="2" type="synonym">zgc:92761</name>
</gene>
<organism evidence="1 2">
    <name type="scientific">Danio rerio</name>
    <name type="common">Zebrafish</name>
    <name type="synonym">Brachydanio rerio</name>
    <dbReference type="NCBI Taxonomy" id="7955"/>
    <lineage>
        <taxon>Eukaryota</taxon>
        <taxon>Metazoa</taxon>
        <taxon>Chordata</taxon>
        <taxon>Craniata</taxon>
        <taxon>Vertebrata</taxon>
        <taxon>Euteleostomi</taxon>
        <taxon>Actinopterygii</taxon>
        <taxon>Neopterygii</taxon>
        <taxon>Teleostei</taxon>
        <taxon>Ostariophysi</taxon>
        <taxon>Cypriniformes</taxon>
        <taxon>Danionidae</taxon>
        <taxon>Danioninae</taxon>
        <taxon>Danio</taxon>
    </lineage>
</organism>
<accession>A0AC58I8K8</accession>
<dbReference type="Proteomes" id="UP000000437">
    <property type="component" value="Chromosome 21"/>
</dbReference>
<protein>
    <submittedName>
        <fullName evidence="2">CUGBP Elav-like family member 4 isoform X23</fullName>
    </submittedName>
</protein>
<evidence type="ECO:0000313" key="1">
    <source>
        <dbReference type="Proteomes" id="UP000000437"/>
    </source>
</evidence>
<dbReference type="RefSeq" id="XP_073790548.1">
    <property type="nucleotide sequence ID" value="XM_073934447.1"/>
</dbReference>
<proteinExistence type="predicted"/>
<keyword evidence="1" id="KW-1185">Reference proteome</keyword>
<sequence length="462" mass="49483">MATLTNGQVDAAVHGGAASTNGLVNGISHTHSPASCATIPMKDHDAIKLFIGQIPRNLDEKDLRPLFEEFGKIYELTVLKDRFTGMHKGCAFLTYCARESALKAQTALHEQKTLPGMNRPIQVKPADSESRGDRKLFVGMLNKQQCEDDVRRLFESFGSIEECTILRGPDGNSKGCAFVKYSTHAEAQAAISALHGSQTMPGASSSLVVKFADTDKERTIRRMQQMAGQMGIFNPMALQFGAYGAYAQVQQQAALMASVGQGGYLSPMAAFAAAQMQHMATINGLPGAPMTPTSGGSTPPGITAPTVTSIPSPISVNGFTGLPPPQANGQAPAEAMFTNGIHPYPAQSPTAADPLQQAYAGVQQYAAFPAAYGQISQAFPQPPPIIPQQQREGPEGCNLFIYHLPQEFGDGELMQMFLPFGFVSFDNPGSAQAAIQSMNGFQIGMKRLKVQLKRPKDANRPY</sequence>
<evidence type="ECO:0000313" key="2">
    <source>
        <dbReference type="RefSeq" id="XP_073790548.1"/>
    </source>
</evidence>